<dbReference type="PANTHER" id="PTHR21528">
    <property type="entry name" value="DEHYDRODOLICHYL DIPHOSPHATE SYNTHASE COMPLEX SUBUNIT NUS1"/>
    <property type="match status" value="1"/>
</dbReference>
<evidence type="ECO:0000256" key="4">
    <source>
        <dbReference type="ARBA" id="ARBA00005432"/>
    </source>
</evidence>
<dbReference type="EMBL" id="JAGTJQ010000003">
    <property type="protein sequence ID" value="KAH7035354.1"/>
    <property type="molecule type" value="Genomic_DNA"/>
</dbReference>
<comment type="subcellular location">
    <subcellularLocation>
        <location evidence="2">Endoplasmic reticulum membrane</location>
    </subcellularLocation>
</comment>
<comment type="similarity">
    <text evidence="4">Belongs to the UPP synthase family.</text>
</comment>
<dbReference type="GeneID" id="70187914"/>
<feature type="transmembrane region" description="Helical" evidence="13">
    <location>
        <begin position="66"/>
        <end position="84"/>
    </location>
</feature>
<keyword evidence="15" id="KW-1185">Reference proteome</keyword>
<dbReference type="EC" id="2.5.1.87" evidence="5"/>
<evidence type="ECO:0000256" key="10">
    <source>
        <dbReference type="ARBA" id="ARBA00022989"/>
    </source>
</evidence>
<comment type="cofactor">
    <cofactor evidence="1">
        <name>Mg(2+)</name>
        <dbReference type="ChEBI" id="CHEBI:18420"/>
    </cofactor>
</comment>
<keyword evidence="7 13" id="KW-0812">Transmembrane</keyword>
<evidence type="ECO:0000256" key="1">
    <source>
        <dbReference type="ARBA" id="ARBA00001946"/>
    </source>
</evidence>
<dbReference type="AlphaFoldDB" id="A0A9P9BT79"/>
<dbReference type="SUPFAM" id="SSF64005">
    <property type="entry name" value="Undecaprenyl diphosphate synthase"/>
    <property type="match status" value="1"/>
</dbReference>
<accession>A0A9P9BT79</accession>
<name>A0A9P9BT79_9PEZI</name>
<evidence type="ECO:0000313" key="15">
    <source>
        <dbReference type="Proteomes" id="UP000756346"/>
    </source>
</evidence>
<dbReference type="RefSeq" id="XP_046015447.1">
    <property type="nucleotide sequence ID" value="XM_046158368.1"/>
</dbReference>
<dbReference type="GO" id="GO:0005789">
    <property type="term" value="C:endoplasmic reticulum membrane"/>
    <property type="evidence" value="ECO:0007669"/>
    <property type="project" value="UniProtKB-SubCell"/>
</dbReference>
<dbReference type="PANTHER" id="PTHR21528:SF0">
    <property type="entry name" value="DEHYDRODOLICHYL DIPHOSPHATE SYNTHASE COMPLEX SUBUNIT NUS1"/>
    <property type="match status" value="1"/>
</dbReference>
<organism evidence="14 15">
    <name type="scientific">Microdochium trichocladiopsis</name>
    <dbReference type="NCBI Taxonomy" id="1682393"/>
    <lineage>
        <taxon>Eukaryota</taxon>
        <taxon>Fungi</taxon>
        <taxon>Dikarya</taxon>
        <taxon>Ascomycota</taxon>
        <taxon>Pezizomycotina</taxon>
        <taxon>Sordariomycetes</taxon>
        <taxon>Xylariomycetidae</taxon>
        <taxon>Xylariales</taxon>
        <taxon>Microdochiaceae</taxon>
        <taxon>Microdochium</taxon>
    </lineage>
</organism>
<evidence type="ECO:0000256" key="5">
    <source>
        <dbReference type="ARBA" id="ARBA00012596"/>
    </source>
</evidence>
<keyword evidence="9" id="KW-0460">Magnesium</keyword>
<gene>
    <name evidence="14" type="ORF">B0I36DRAFT_360739</name>
</gene>
<comment type="caution">
    <text evidence="14">The sequence shown here is derived from an EMBL/GenBank/DDBJ whole genome shotgun (WGS) entry which is preliminary data.</text>
</comment>
<evidence type="ECO:0000256" key="6">
    <source>
        <dbReference type="ARBA" id="ARBA00022679"/>
    </source>
</evidence>
<evidence type="ECO:0000256" key="13">
    <source>
        <dbReference type="SAM" id="Phobius"/>
    </source>
</evidence>
<keyword evidence="10 13" id="KW-1133">Transmembrane helix</keyword>
<evidence type="ECO:0000313" key="14">
    <source>
        <dbReference type="EMBL" id="KAH7035354.1"/>
    </source>
</evidence>
<keyword evidence="11 13" id="KW-0472">Membrane</keyword>
<keyword evidence="6" id="KW-0808">Transferase</keyword>
<sequence length="323" mass="36501">MSFKSKKTGTVYRDDDKLAPKANASLINMNDPIIKRNQRLIPFAERAKQEELESHFGLRRFFKNQVYVVLYVLVHAVFSVYIRFRIAYNAVSGQLASILRHHHNDPAYIRNDVSTLKRMPQHVSIILTLEGGGRKGDAVEKLIDEVSEVAAWCAAAGIMNLSVYEKTGILKQYMPQVHNIVSQKLRRWFGKHSGPSLTVFARGAEPIYGRNQDPIMGLMLLSAEDGREAIVDLTRVLADMAQKDKLSTADITADVIDNELSEAVMAEPDLLISFEPYIDLQGYPPWQIRLTEIYYAPDNHGVGYQVFLQGLRKYGEATFKLGK</sequence>
<dbReference type="GO" id="GO:0045547">
    <property type="term" value="F:ditrans,polycis-polyprenyl diphosphate synthase [(2E,6E)-farnesyl diphosphate specific] activity"/>
    <property type="evidence" value="ECO:0007669"/>
    <property type="project" value="UniProtKB-EC"/>
</dbReference>
<dbReference type="InterPro" id="IPR038887">
    <property type="entry name" value="Nus1/NgBR"/>
</dbReference>
<dbReference type="OrthoDB" id="19639at2759"/>
<evidence type="ECO:0000256" key="9">
    <source>
        <dbReference type="ARBA" id="ARBA00022842"/>
    </source>
</evidence>
<evidence type="ECO:0000256" key="2">
    <source>
        <dbReference type="ARBA" id="ARBA00004586"/>
    </source>
</evidence>
<evidence type="ECO:0000256" key="12">
    <source>
        <dbReference type="ARBA" id="ARBA00047353"/>
    </source>
</evidence>
<evidence type="ECO:0000256" key="8">
    <source>
        <dbReference type="ARBA" id="ARBA00022824"/>
    </source>
</evidence>
<reference evidence="14" key="1">
    <citation type="journal article" date="2021" name="Nat. Commun.">
        <title>Genetic determinants of endophytism in the Arabidopsis root mycobiome.</title>
        <authorList>
            <person name="Mesny F."/>
            <person name="Miyauchi S."/>
            <person name="Thiergart T."/>
            <person name="Pickel B."/>
            <person name="Atanasova L."/>
            <person name="Karlsson M."/>
            <person name="Huettel B."/>
            <person name="Barry K.W."/>
            <person name="Haridas S."/>
            <person name="Chen C."/>
            <person name="Bauer D."/>
            <person name="Andreopoulos W."/>
            <person name="Pangilinan J."/>
            <person name="LaButti K."/>
            <person name="Riley R."/>
            <person name="Lipzen A."/>
            <person name="Clum A."/>
            <person name="Drula E."/>
            <person name="Henrissat B."/>
            <person name="Kohler A."/>
            <person name="Grigoriev I.V."/>
            <person name="Martin F.M."/>
            <person name="Hacquard S."/>
        </authorList>
    </citation>
    <scope>NUCLEOTIDE SEQUENCE</scope>
    <source>
        <strain evidence="14">MPI-CAGE-CH-0230</strain>
    </source>
</reference>
<keyword evidence="8" id="KW-0256">Endoplasmic reticulum</keyword>
<proteinExistence type="inferred from homology"/>
<evidence type="ECO:0000256" key="7">
    <source>
        <dbReference type="ARBA" id="ARBA00022692"/>
    </source>
</evidence>
<protein>
    <recommendedName>
        <fullName evidence="5">ditrans,polycis-polyprenyl diphosphate synthase [(2E,6E)-farnesyldiphosphate specific]</fullName>
        <ecNumber evidence="5">2.5.1.87</ecNumber>
    </recommendedName>
</protein>
<dbReference type="InterPro" id="IPR036424">
    <property type="entry name" value="UPP_synth-like_sf"/>
</dbReference>
<comment type="pathway">
    <text evidence="3">Protein modification; protein glycosylation.</text>
</comment>
<dbReference type="Proteomes" id="UP000756346">
    <property type="component" value="Unassembled WGS sequence"/>
</dbReference>
<dbReference type="Gene3D" id="3.40.1180.10">
    <property type="entry name" value="Decaprenyl diphosphate synthase-like"/>
    <property type="match status" value="1"/>
</dbReference>
<evidence type="ECO:0000256" key="3">
    <source>
        <dbReference type="ARBA" id="ARBA00004922"/>
    </source>
</evidence>
<dbReference type="GO" id="GO:1904423">
    <property type="term" value="C:dehydrodolichyl diphosphate synthase complex"/>
    <property type="evidence" value="ECO:0007669"/>
    <property type="project" value="InterPro"/>
</dbReference>
<evidence type="ECO:0000256" key="11">
    <source>
        <dbReference type="ARBA" id="ARBA00023136"/>
    </source>
</evidence>
<comment type="catalytic activity">
    <reaction evidence="12">
        <text>n isopentenyl diphosphate + (2E,6E)-farnesyl diphosphate = a di-trans,poly-cis-polyprenyl diphosphate + n diphosphate</text>
        <dbReference type="Rhea" id="RHEA:53008"/>
        <dbReference type="Rhea" id="RHEA-COMP:19494"/>
        <dbReference type="ChEBI" id="CHEBI:33019"/>
        <dbReference type="ChEBI" id="CHEBI:128769"/>
        <dbReference type="ChEBI" id="CHEBI:136960"/>
        <dbReference type="ChEBI" id="CHEBI:175763"/>
        <dbReference type="EC" id="2.5.1.87"/>
    </reaction>
</comment>